<sequence length="138" mass="16444">MDFINFMKHNYLDLSDSELTNNRFPIENPSLWYHQTLESINGQMIGWIYEYYWTLELGWYTPLAFGPNIFKNQPNLLFNAKTNKRFTQRELDDMEYGELTDLIMVLSPSEYGARYGVLNSTRYTFNFTKNPKNNINPK</sequence>
<evidence type="ECO:0000313" key="1">
    <source>
        <dbReference type="EMBL" id="ALD66804.1"/>
    </source>
</evidence>
<proteinExistence type="predicted"/>
<dbReference type="EMBL" id="CP012622">
    <property type="protein sequence ID" value="ALD66804.1"/>
    <property type="molecule type" value="Genomic_DNA"/>
</dbReference>
<reference evidence="1 2" key="1">
    <citation type="journal article" date="2015" name="Genome Announc.">
        <title>Complete Genome Sequence of Spiroplasma cantharicola CC-1T (DSM 21588), a Bacterium Isolated from Soldier Beetle (Cantharis carolinus).</title>
        <authorList>
            <person name="Lo W.S."/>
            <person name="Liu P.Y."/>
            <person name="Kuo C.H."/>
        </authorList>
    </citation>
    <scope>NUCLEOTIDE SEQUENCE [LARGE SCALE GENOMIC DNA]</scope>
    <source>
        <strain evidence="1 2">CC-1</strain>
    </source>
</reference>
<dbReference type="Proteomes" id="UP000063919">
    <property type="component" value="Chromosome"/>
</dbReference>
<accession>A0A0M3SJI7</accession>
<dbReference type="PATRIC" id="fig|362837.3.peg.914"/>
<gene>
    <name evidence="1" type="ORF">SCANT_v1c08980</name>
</gene>
<organism evidence="1 2">
    <name type="scientific">Spiroplasma cantharicola</name>
    <dbReference type="NCBI Taxonomy" id="362837"/>
    <lineage>
        <taxon>Bacteria</taxon>
        <taxon>Bacillati</taxon>
        <taxon>Mycoplasmatota</taxon>
        <taxon>Mollicutes</taxon>
        <taxon>Entomoplasmatales</taxon>
        <taxon>Spiroplasmataceae</taxon>
        <taxon>Spiroplasma</taxon>
    </lineage>
</organism>
<protein>
    <submittedName>
        <fullName evidence="1">Uncharacterized protein</fullName>
    </submittedName>
</protein>
<evidence type="ECO:0000313" key="2">
    <source>
        <dbReference type="Proteomes" id="UP000063919"/>
    </source>
</evidence>
<dbReference type="KEGG" id="scj:SCANT_v1c08980"/>
<dbReference type="AlphaFoldDB" id="A0A0M3SJI7"/>
<dbReference type="STRING" id="362837.SCANT_v1c08980"/>
<keyword evidence="2" id="KW-1185">Reference proteome</keyword>
<name>A0A0M3SJI7_9MOLU</name>